<gene>
    <name evidence="2" type="ORF">DSTB1V02_LOCUS4869</name>
</gene>
<feature type="compositionally biased region" description="Basic residues" evidence="1">
    <location>
        <begin position="77"/>
        <end position="93"/>
    </location>
</feature>
<dbReference type="EMBL" id="LR900268">
    <property type="protein sequence ID" value="CAD7244991.1"/>
    <property type="molecule type" value="Genomic_DNA"/>
</dbReference>
<dbReference type="AlphaFoldDB" id="A0A7R8X725"/>
<protein>
    <submittedName>
        <fullName evidence="2">Uncharacterized protein</fullName>
    </submittedName>
</protein>
<proteinExistence type="predicted"/>
<sequence>MHFSLAGFFSSLTLMRLPWKFEKFGLSGVMEIVEKAIESSVDPLGSTRPLKVQRAPCKTEHENRIGSHLPTASSRNRERRRHPHRTRATRKPHHPEDALTSSCEKLADPKSLKADANPVSNVTSPSE</sequence>
<evidence type="ECO:0000313" key="3">
    <source>
        <dbReference type="Proteomes" id="UP000677054"/>
    </source>
</evidence>
<feature type="region of interest" description="Disordered" evidence="1">
    <location>
        <begin position="40"/>
        <end position="127"/>
    </location>
</feature>
<organism evidence="2">
    <name type="scientific">Darwinula stevensoni</name>
    <dbReference type="NCBI Taxonomy" id="69355"/>
    <lineage>
        <taxon>Eukaryota</taxon>
        <taxon>Metazoa</taxon>
        <taxon>Ecdysozoa</taxon>
        <taxon>Arthropoda</taxon>
        <taxon>Crustacea</taxon>
        <taxon>Oligostraca</taxon>
        <taxon>Ostracoda</taxon>
        <taxon>Podocopa</taxon>
        <taxon>Podocopida</taxon>
        <taxon>Darwinulocopina</taxon>
        <taxon>Darwinuloidea</taxon>
        <taxon>Darwinulidae</taxon>
        <taxon>Darwinula</taxon>
    </lineage>
</organism>
<dbReference type="Proteomes" id="UP000677054">
    <property type="component" value="Unassembled WGS sequence"/>
</dbReference>
<evidence type="ECO:0000313" key="2">
    <source>
        <dbReference type="EMBL" id="CAD7244991.1"/>
    </source>
</evidence>
<evidence type="ECO:0000256" key="1">
    <source>
        <dbReference type="SAM" id="MobiDB-lite"/>
    </source>
</evidence>
<dbReference type="EMBL" id="CAJPEV010000751">
    <property type="protein sequence ID" value="CAG0888232.1"/>
    <property type="molecule type" value="Genomic_DNA"/>
</dbReference>
<accession>A0A7R8X725</accession>
<reference evidence="2" key="1">
    <citation type="submission" date="2020-11" db="EMBL/GenBank/DDBJ databases">
        <authorList>
            <person name="Tran Van P."/>
        </authorList>
    </citation>
    <scope>NUCLEOTIDE SEQUENCE</scope>
</reference>
<keyword evidence="3" id="KW-1185">Reference proteome</keyword>
<name>A0A7R8X725_9CRUS</name>
<feature type="compositionally biased region" description="Polar residues" evidence="1">
    <location>
        <begin position="118"/>
        <end position="127"/>
    </location>
</feature>